<dbReference type="InterPro" id="IPR006083">
    <property type="entry name" value="PRK/URK"/>
</dbReference>
<dbReference type="SUPFAM" id="SSF52540">
    <property type="entry name" value="P-loop containing nucleoside triphosphate hydrolases"/>
    <property type="match status" value="1"/>
</dbReference>
<dbReference type="AlphaFoldDB" id="X0YEC8"/>
<evidence type="ECO:0000259" key="1">
    <source>
        <dbReference type="Pfam" id="PF00485"/>
    </source>
</evidence>
<dbReference type="InterPro" id="IPR027417">
    <property type="entry name" value="P-loop_NTPase"/>
</dbReference>
<feature type="non-terminal residue" evidence="2">
    <location>
        <position position="219"/>
    </location>
</feature>
<gene>
    <name evidence="2" type="ORF">S01H4_19000</name>
</gene>
<organism evidence="2">
    <name type="scientific">marine sediment metagenome</name>
    <dbReference type="NCBI Taxonomy" id="412755"/>
    <lineage>
        <taxon>unclassified sequences</taxon>
        <taxon>metagenomes</taxon>
        <taxon>ecological metagenomes</taxon>
    </lineage>
</organism>
<comment type="caution">
    <text evidence="2">The sequence shown here is derived from an EMBL/GenBank/DDBJ whole genome shotgun (WGS) entry which is preliminary data.</text>
</comment>
<proteinExistence type="predicted"/>
<accession>X0YEC8</accession>
<dbReference type="Pfam" id="PF00485">
    <property type="entry name" value="PRK"/>
    <property type="match status" value="1"/>
</dbReference>
<evidence type="ECO:0000313" key="2">
    <source>
        <dbReference type="EMBL" id="GAG54220.1"/>
    </source>
</evidence>
<dbReference type="GO" id="GO:0005524">
    <property type="term" value="F:ATP binding"/>
    <property type="evidence" value="ECO:0007669"/>
    <property type="project" value="InterPro"/>
</dbReference>
<feature type="domain" description="Phosphoribulokinase/uridine kinase" evidence="1">
    <location>
        <begin position="35"/>
        <end position="168"/>
    </location>
</feature>
<dbReference type="GO" id="GO:0016301">
    <property type="term" value="F:kinase activity"/>
    <property type="evidence" value="ECO:0007669"/>
    <property type="project" value="InterPro"/>
</dbReference>
<reference evidence="2" key="1">
    <citation type="journal article" date="2014" name="Front. Microbiol.">
        <title>High frequency of phylogenetically diverse reductive dehalogenase-homologous genes in deep subseafloor sedimentary metagenomes.</title>
        <authorList>
            <person name="Kawai M."/>
            <person name="Futagami T."/>
            <person name="Toyoda A."/>
            <person name="Takaki Y."/>
            <person name="Nishi S."/>
            <person name="Hori S."/>
            <person name="Arai W."/>
            <person name="Tsubouchi T."/>
            <person name="Morono Y."/>
            <person name="Uchiyama I."/>
            <person name="Ito T."/>
            <person name="Fujiyama A."/>
            <person name="Inagaki F."/>
            <person name="Takami H."/>
        </authorList>
    </citation>
    <scope>NUCLEOTIDE SEQUENCE</scope>
    <source>
        <strain evidence="2">Expedition CK06-06</strain>
    </source>
</reference>
<dbReference type="Gene3D" id="3.40.50.300">
    <property type="entry name" value="P-loop containing nucleotide triphosphate hydrolases"/>
    <property type="match status" value="1"/>
</dbReference>
<name>X0YEC8_9ZZZZ</name>
<dbReference type="EMBL" id="BART01008448">
    <property type="protein sequence ID" value="GAG54220.1"/>
    <property type="molecule type" value="Genomic_DNA"/>
</dbReference>
<protein>
    <recommendedName>
        <fullName evidence="1">Phosphoribulokinase/uridine kinase domain-containing protein</fullName>
    </recommendedName>
</protein>
<sequence length="219" mass="25129">MRGDKLVIHKGHIKAAKSLLDLLLLKIIKTKSKFIITIAGESGSGKSEIAAVFAELLSEKRNIKSLIIQQDDYFLYPPKTNAKMRRKDINHVGLSEVRLELLDQNLSDILKEKEEIEKPLVIFDEDYITKEIINLKGIKTIIVEGTYTTMLKNIHQHIFIDRIYVDTRDARKQRAREEQDEFLEKILEIEHKIISSHKPMADLIVMSEYGVAPVGIPDL</sequence>